<feature type="signal peptide" evidence="4">
    <location>
        <begin position="1"/>
        <end position="24"/>
    </location>
</feature>
<comment type="function">
    <text evidence="4">Involved in the system for phosphate transport across the cytoplasmic membrane.</text>
</comment>
<dbReference type="AlphaFoldDB" id="A0A832A0R4"/>
<feature type="domain" description="PBP" evidence="5">
    <location>
        <begin position="35"/>
        <end position="260"/>
    </location>
</feature>
<comment type="caution">
    <text evidence="6">The sequence shown here is derived from an EMBL/GenBank/DDBJ whole genome shotgun (WGS) entry which is preliminary data.</text>
</comment>
<dbReference type="EMBL" id="DSTK01000001">
    <property type="protein sequence ID" value="HFK95711.1"/>
    <property type="molecule type" value="Genomic_DNA"/>
</dbReference>
<dbReference type="GO" id="GO:0042301">
    <property type="term" value="F:phosphate ion binding"/>
    <property type="evidence" value="ECO:0007669"/>
    <property type="project" value="UniProtKB-UniRule"/>
</dbReference>
<evidence type="ECO:0000256" key="1">
    <source>
        <dbReference type="ARBA" id="ARBA00008725"/>
    </source>
</evidence>
<name>A0A832A0R4_9BACT</name>
<evidence type="ECO:0000259" key="5">
    <source>
        <dbReference type="Pfam" id="PF12849"/>
    </source>
</evidence>
<dbReference type="SUPFAM" id="SSF53850">
    <property type="entry name" value="Periplasmic binding protein-like II"/>
    <property type="match status" value="1"/>
</dbReference>
<keyword evidence="2 4" id="KW-0813">Transport</keyword>
<reference evidence="6" key="1">
    <citation type="journal article" date="2020" name="mSystems">
        <title>Genome- and Community-Level Interaction Insights into Carbon Utilization and Element Cycling Functions of Hydrothermarchaeota in Hydrothermal Sediment.</title>
        <authorList>
            <person name="Zhou Z."/>
            <person name="Liu Y."/>
            <person name="Xu W."/>
            <person name="Pan J."/>
            <person name="Luo Z.H."/>
            <person name="Li M."/>
        </authorList>
    </citation>
    <scope>NUCLEOTIDE SEQUENCE [LARGE SCALE GENOMIC DNA]</scope>
    <source>
        <strain evidence="6">SpSt-456</strain>
    </source>
</reference>
<keyword evidence="4" id="KW-0592">Phosphate transport</keyword>
<evidence type="ECO:0000256" key="4">
    <source>
        <dbReference type="RuleBase" id="RU367119"/>
    </source>
</evidence>
<dbReference type="InterPro" id="IPR050811">
    <property type="entry name" value="Phosphate_ABC_transporter"/>
</dbReference>
<proteinExistence type="inferred from homology"/>
<dbReference type="GO" id="GO:0006817">
    <property type="term" value="P:phosphate ion transport"/>
    <property type="evidence" value="ECO:0007669"/>
    <property type="project" value="UniProtKB-UniRule"/>
</dbReference>
<dbReference type="Pfam" id="PF12849">
    <property type="entry name" value="PBP_like_2"/>
    <property type="match status" value="1"/>
</dbReference>
<evidence type="ECO:0000313" key="6">
    <source>
        <dbReference type="EMBL" id="HFK95711.1"/>
    </source>
</evidence>
<dbReference type="NCBIfam" id="TIGR02136">
    <property type="entry name" value="ptsS_2"/>
    <property type="match status" value="1"/>
</dbReference>
<evidence type="ECO:0000256" key="3">
    <source>
        <dbReference type="ARBA" id="ARBA00022729"/>
    </source>
</evidence>
<comment type="similarity">
    <text evidence="1 4">Belongs to the PstS family.</text>
</comment>
<organism evidence="6">
    <name type="scientific">Desulfacinum infernum</name>
    <dbReference type="NCBI Taxonomy" id="35837"/>
    <lineage>
        <taxon>Bacteria</taxon>
        <taxon>Pseudomonadati</taxon>
        <taxon>Thermodesulfobacteriota</taxon>
        <taxon>Syntrophobacteria</taxon>
        <taxon>Syntrophobacterales</taxon>
        <taxon>Syntrophobacteraceae</taxon>
        <taxon>Desulfacinum</taxon>
    </lineage>
</organism>
<dbReference type="PANTHER" id="PTHR30570">
    <property type="entry name" value="PERIPLASMIC PHOSPHATE BINDING COMPONENT OF PHOSPHATE ABC TRANSPORTER"/>
    <property type="match status" value="1"/>
</dbReference>
<dbReference type="InterPro" id="IPR024370">
    <property type="entry name" value="PBP_domain"/>
</dbReference>
<protein>
    <recommendedName>
        <fullName evidence="4">Phosphate-binding protein</fullName>
    </recommendedName>
</protein>
<dbReference type="PANTHER" id="PTHR30570:SF1">
    <property type="entry name" value="PHOSPHATE-BINDING PROTEIN PSTS"/>
    <property type="match status" value="1"/>
</dbReference>
<evidence type="ECO:0000256" key="2">
    <source>
        <dbReference type="ARBA" id="ARBA00022448"/>
    </source>
</evidence>
<sequence>MRTKTRFFAMLSIAVCFSAGAVFAGAYDVFQGMEGTIKISGGTAHIPVMQALAKEIMTRYPGIRITVAGGGSGVGIKQVGEGLVDIGNSGRKPTDEEIAAYNLKVHQWALDGVAVVVHPQNPVKSLSLQQVQAIFAGTVTNWKDVGGPDKAIHVFTRDEASGTREVFWEKALKKGPVAATADVVPSNGAMKTAVATDPAAIGYMSVGHIDASVAPVTLDGVTPSVDTVRNGTYAVSRGLYSNTKGEPSPLVKAFLDTLHSPEGRAIIEAQGFIPVP</sequence>
<dbReference type="CDD" id="cd13653">
    <property type="entry name" value="PBP2_phosphate_like_1"/>
    <property type="match status" value="1"/>
</dbReference>
<dbReference type="Gene3D" id="3.40.190.10">
    <property type="entry name" value="Periplasmic binding protein-like II"/>
    <property type="match status" value="2"/>
</dbReference>
<keyword evidence="3 4" id="KW-0732">Signal</keyword>
<gene>
    <name evidence="6" type="ORF">ENS06_00095</name>
</gene>
<dbReference type="InterPro" id="IPR011862">
    <property type="entry name" value="Phos-bd"/>
</dbReference>
<feature type="chain" id="PRO_5033093526" description="Phosphate-binding protein" evidence="4">
    <location>
        <begin position="25"/>
        <end position="276"/>
    </location>
</feature>
<accession>A0A832A0R4</accession>